<proteinExistence type="predicted"/>
<evidence type="ECO:0000313" key="2">
    <source>
        <dbReference type="EMBL" id="KAK1417176.1"/>
    </source>
</evidence>
<keyword evidence="1" id="KW-1133">Transmembrane helix</keyword>
<feature type="transmembrane region" description="Helical" evidence="1">
    <location>
        <begin position="6"/>
        <end position="30"/>
    </location>
</feature>
<dbReference type="Proteomes" id="UP001229421">
    <property type="component" value="Unassembled WGS sequence"/>
</dbReference>
<accession>A0AAD8K9W2</accession>
<sequence>MNLDIVWFLITFIWLNLDIIRFSVFYYLYYTQICINRNARSVCMDCTDIILAPNQKNVSGLFLKSETNLDSIAIVMAMKLIPATIRFRV</sequence>
<evidence type="ECO:0000313" key="3">
    <source>
        <dbReference type="Proteomes" id="UP001229421"/>
    </source>
</evidence>
<keyword evidence="1" id="KW-0472">Membrane</keyword>
<comment type="caution">
    <text evidence="2">The sequence shown here is derived from an EMBL/GenBank/DDBJ whole genome shotgun (WGS) entry which is preliminary data.</text>
</comment>
<dbReference type="AlphaFoldDB" id="A0AAD8K9W2"/>
<name>A0AAD8K9W2_TARER</name>
<gene>
    <name evidence="2" type="ORF">QVD17_26299</name>
</gene>
<keyword evidence="3" id="KW-1185">Reference proteome</keyword>
<reference evidence="2" key="1">
    <citation type="journal article" date="2023" name="bioRxiv">
        <title>Improved chromosome-level genome assembly for marigold (Tagetes erecta).</title>
        <authorList>
            <person name="Jiang F."/>
            <person name="Yuan L."/>
            <person name="Wang S."/>
            <person name="Wang H."/>
            <person name="Xu D."/>
            <person name="Wang A."/>
            <person name="Fan W."/>
        </authorList>
    </citation>
    <scope>NUCLEOTIDE SEQUENCE</scope>
    <source>
        <strain evidence="2">WSJ</strain>
        <tissue evidence="2">Leaf</tissue>
    </source>
</reference>
<protein>
    <submittedName>
        <fullName evidence="2">Uncharacterized protein</fullName>
    </submittedName>
</protein>
<dbReference type="EMBL" id="JAUHHV010000007">
    <property type="protein sequence ID" value="KAK1417176.1"/>
    <property type="molecule type" value="Genomic_DNA"/>
</dbReference>
<keyword evidence="1" id="KW-0812">Transmembrane</keyword>
<evidence type="ECO:0000256" key="1">
    <source>
        <dbReference type="SAM" id="Phobius"/>
    </source>
</evidence>
<organism evidence="2 3">
    <name type="scientific">Tagetes erecta</name>
    <name type="common">African marigold</name>
    <dbReference type="NCBI Taxonomy" id="13708"/>
    <lineage>
        <taxon>Eukaryota</taxon>
        <taxon>Viridiplantae</taxon>
        <taxon>Streptophyta</taxon>
        <taxon>Embryophyta</taxon>
        <taxon>Tracheophyta</taxon>
        <taxon>Spermatophyta</taxon>
        <taxon>Magnoliopsida</taxon>
        <taxon>eudicotyledons</taxon>
        <taxon>Gunneridae</taxon>
        <taxon>Pentapetalae</taxon>
        <taxon>asterids</taxon>
        <taxon>campanulids</taxon>
        <taxon>Asterales</taxon>
        <taxon>Asteraceae</taxon>
        <taxon>Asteroideae</taxon>
        <taxon>Heliantheae alliance</taxon>
        <taxon>Tageteae</taxon>
        <taxon>Tagetes</taxon>
    </lineage>
</organism>